<organism evidence="2">
    <name type="scientific">marine sediment metagenome</name>
    <dbReference type="NCBI Taxonomy" id="412755"/>
    <lineage>
        <taxon>unclassified sequences</taxon>
        <taxon>metagenomes</taxon>
        <taxon>ecological metagenomes</taxon>
    </lineage>
</organism>
<protein>
    <submittedName>
        <fullName evidence="2">Uncharacterized protein</fullName>
    </submittedName>
</protein>
<dbReference type="EMBL" id="LAZR01047287">
    <property type="protein sequence ID" value="KKK94568.1"/>
    <property type="molecule type" value="Genomic_DNA"/>
</dbReference>
<comment type="caution">
    <text evidence="2">The sequence shown here is derived from an EMBL/GenBank/DDBJ whole genome shotgun (WGS) entry which is preliminary data.</text>
</comment>
<dbReference type="AlphaFoldDB" id="A0A0F8ZL70"/>
<name>A0A0F8ZL70_9ZZZZ</name>
<proteinExistence type="predicted"/>
<feature type="compositionally biased region" description="Basic and acidic residues" evidence="1">
    <location>
        <begin position="1"/>
        <end position="25"/>
    </location>
</feature>
<evidence type="ECO:0000256" key="1">
    <source>
        <dbReference type="SAM" id="MobiDB-lite"/>
    </source>
</evidence>
<accession>A0A0F8ZL70</accession>
<sequence length="67" mass="7500">MMGLHEIKKINKEAQEKHAKGEKFSPKGSNVEMSLPKHGPYAEHDPIECGCTYRGAGWWSCGHCDLD</sequence>
<gene>
    <name evidence="2" type="ORF">LCGC14_2681510</name>
</gene>
<evidence type="ECO:0000313" key="2">
    <source>
        <dbReference type="EMBL" id="KKK94568.1"/>
    </source>
</evidence>
<reference evidence="2" key="1">
    <citation type="journal article" date="2015" name="Nature">
        <title>Complex archaea that bridge the gap between prokaryotes and eukaryotes.</title>
        <authorList>
            <person name="Spang A."/>
            <person name="Saw J.H."/>
            <person name="Jorgensen S.L."/>
            <person name="Zaremba-Niedzwiedzka K."/>
            <person name="Martijn J."/>
            <person name="Lind A.E."/>
            <person name="van Eijk R."/>
            <person name="Schleper C."/>
            <person name="Guy L."/>
            <person name="Ettema T.J."/>
        </authorList>
    </citation>
    <scope>NUCLEOTIDE SEQUENCE</scope>
</reference>
<feature type="region of interest" description="Disordered" evidence="1">
    <location>
        <begin position="1"/>
        <end position="37"/>
    </location>
</feature>